<dbReference type="InterPro" id="IPR011059">
    <property type="entry name" value="Metal-dep_hydrolase_composite"/>
</dbReference>
<keyword evidence="3" id="KW-1185">Reference proteome</keyword>
<evidence type="ECO:0000313" key="2">
    <source>
        <dbReference type="EMBL" id="MFC5369021.1"/>
    </source>
</evidence>
<dbReference type="PANTHER" id="PTHR32027">
    <property type="entry name" value="CYTOSINE DEAMINASE"/>
    <property type="match status" value="1"/>
</dbReference>
<dbReference type="RefSeq" id="WP_227231078.1">
    <property type="nucleotide sequence ID" value="NZ_JAJCVJ010000003.1"/>
</dbReference>
<dbReference type="Gene3D" id="2.30.40.10">
    <property type="entry name" value="Urease, subunit C, domain 1"/>
    <property type="match status" value="1"/>
</dbReference>
<dbReference type="EMBL" id="JBHSKX010000004">
    <property type="protein sequence ID" value="MFC5369021.1"/>
    <property type="molecule type" value="Genomic_DNA"/>
</dbReference>
<evidence type="ECO:0000259" key="1">
    <source>
        <dbReference type="Pfam" id="PF07969"/>
    </source>
</evidence>
<feature type="domain" description="Amidohydrolase 3" evidence="1">
    <location>
        <begin position="204"/>
        <end position="411"/>
    </location>
</feature>
<dbReference type="SUPFAM" id="SSF51556">
    <property type="entry name" value="Metallo-dependent hydrolases"/>
    <property type="match status" value="1"/>
</dbReference>
<dbReference type="Proteomes" id="UP001596201">
    <property type="component" value="Unassembled WGS sequence"/>
</dbReference>
<reference evidence="2 3" key="1">
    <citation type="journal article" date="2019" name="Int. J. Syst. Evol. Microbiol.">
        <title>The Global Catalogue of Microorganisms (GCM) 10K type strain sequencing project: providing services to taxonomists for standard genome sequencing and annotation.</title>
        <authorList>
            <consortium name="The Broad Institute Genomics Platform"/>
            <consortium name="The Broad Institute Genome Sequencing Center for Infectious Disease"/>
            <person name="Wu L."/>
            <person name="Ma J."/>
        </authorList>
    </citation>
    <scope>NUCLEOTIDE SEQUENCE [LARGE SCALE GENOMIC DNA]</scope>
    <source>
        <strain evidence="2 3">CGMCC 1.12237</strain>
    </source>
</reference>
<dbReference type="Pfam" id="PF07969">
    <property type="entry name" value="Amidohydro_3"/>
    <property type="match status" value="1"/>
</dbReference>
<evidence type="ECO:0000313" key="3">
    <source>
        <dbReference type="Proteomes" id="UP001596201"/>
    </source>
</evidence>
<dbReference type="InterPro" id="IPR052349">
    <property type="entry name" value="Metallo-hydrolase_Enzymes"/>
</dbReference>
<proteinExistence type="predicted"/>
<dbReference type="PANTHER" id="PTHR32027:SF9">
    <property type="entry name" value="BLL3847 PROTEIN"/>
    <property type="match status" value="1"/>
</dbReference>
<protein>
    <submittedName>
        <fullName evidence="2">Amidohydrolase family protein</fullName>
    </submittedName>
</protein>
<organism evidence="2 3">
    <name type="scientific">Salinirubrum litoreum</name>
    <dbReference type="NCBI Taxonomy" id="1126234"/>
    <lineage>
        <taxon>Archaea</taxon>
        <taxon>Methanobacteriati</taxon>
        <taxon>Methanobacteriota</taxon>
        <taxon>Stenosarchaea group</taxon>
        <taxon>Halobacteria</taxon>
        <taxon>Halobacteriales</taxon>
        <taxon>Haloferacaceae</taxon>
        <taxon>Salinirubrum</taxon>
    </lineage>
</organism>
<dbReference type="InterPro" id="IPR013108">
    <property type="entry name" value="Amidohydro_3"/>
</dbReference>
<name>A0ABD5RGR0_9EURY</name>
<gene>
    <name evidence="2" type="ORF">ACFPJ5_19005</name>
</gene>
<sequence length="419" mass="45388">MPTYDLLIRNAYLRGRDAVVDVGVEGGQITAVGRSLAGESAEVVDAGGNLLAPGFADAHKHVDRALAATGERRPIANERPNESPEYLGDLFDADYRDLSVADLTDRIAENLRMAVVAGTTHVRSHVTVDTAVGIDTMTAVLRAADRLDCALDLQVVPYAAGDEDADTAALVSEAIDRARDRLDGQVLLGGSIGLLGGRPPRNVDATIGRWFDTATSHGVDLDVHVTSRGAAGYYVLDRLAEATRDHGYEGRVTVVHAWALAHLPDWWLDGLLDRLAGAGIGVTVCYNSLRQSMPIDRIDRSLRLAHGTDNDQDFVYPHGNADPIEAAQIASYVLIGDWHFDRDYRWSETNPALDLLWRTITHGSAETMGIDGYGIEVGTPADLVLLDEPSPEWAIVRRASRRKVWKAGRLVAENGTFVG</sequence>
<accession>A0ABD5RGR0</accession>
<comment type="caution">
    <text evidence="2">The sequence shown here is derived from an EMBL/GenBank/DDBJ whole genome shotgun (WGS) entry which is preliminary data.</text>
</comment>
<dbReference type="Gene3D" id="3.20.20.140">
    <property type="entry name" value="Metal-dependent hydrolases"/>
    <property type="match status" value="1"/>
</dbReference>
<dbReference type="InterPro" id="IPR032466">
    <property type="entry name" value="Metal_Hydrolase"/>
</dbReference>
<dbReference type="SUPFAM" id="SSF51338">
    <property type="entry name" value="Composite domain of metallo-dependent hydrolases"/>
    <property type="match status" value="1"/>
</dbReference>
<dbReference type="AlphaFoldDB" id="A0ABD5RGR0"/>